<keyword evidence="2" id="KW-0614">Plasmid</keyword>
<proteinExistence type="predicted"/>
<comment type="caution">
    <text evidence="2">The sequence shown here is derived from an EMBL/GenBank/DDBJ whole genome shotgun (WGS) entry which is preliminary data.</text>
</comment>
<organism evidence="2">
    <name type="scientific">Limosilactobacillus reuteri</name>
    <name type="common">Lactobacillus reuteri</name>
    <dbReference type="NCBI Taxonomy" id="1598"/>
    <lineage>
        <taxon>Bacteria</taxon>
        <taxon>Bacillati</taxon>
        <taxon>Bacillota</taxon>
        <taxon>Bacilli</taxon>
        <taxon>Lactobacillales</taxon>
        <taxon>Lactobacillaceae</taxon>
        <taxon>Limosilactobacillus</taxon>
    </lineage>
</organism>
<reference evidence="2" key="1">
    <citation type="journal article" date="2018" name="J Appl Environ Microbiol">
        <title>The gut symbionts Lactobacillus reuteri R2lc and 2010 encode a polyketide synthase cluster that activates the mammalian aryl-hydrocarbon receptor.</title>
        <authorList>
            <person name="Ozcam M."/>
            <person name="Roos S."/>
            <person name="Van Pijkeren J.P."/>
        </authorList>
    </citation>
    <scope>NUCLEOTIDE SEQUENCE [LARGE SCALE GENOMIC DNA]</scope>
    <source>
        <strain evidence="2">R2lc</strain>
        <plasmid evidence="2">pVP-R2lc02</plasmid>
    </source>
</reference>
<protein>
    <submittedName>
        <fullName evidence="2">Uncharacterized protein</fullName>
    </submittedName>
</protein>
<dbReference type="RefSeq" id="WP_185290942.1">
    <property type="nucleotide sequence ID" value="NZ_CM011640.1"/>
</dbReference>
<dbReference type="EMBL" id="PTLS01000016">
    <property type="protein sequence ID" value="RMX26577.1"/>
    <property type="molecule type" value="Genomic_DNA"/>
</dbReference>
<dbReference type="Proteomes" id="UP000276940">
    <property type="component" value="Plasmid pVP-R2lc02"/>
</dbReference>
<gene>
    <name evidence="2" type="ORF">C5O77_01140</name>
</gene>
<keyword evidence="1" id="KW-1133">Transmembrane helix</keyword>
<sequence>MKDLISKIGELKLQDSVIENIVNRVNTLENMPNETKKQLAEYLHNFEITDNRLWSLNKDQVEFHKDCLNYLQQFEIILANKQVVVDENVINDIKNLVQAETGFNLRDYVSNKQKELITHAFNNLTNMQQDIVNKQQQLIDKMQQTITIQNKINAQMNKVDNHLGEYLHGIIQIVALFGGLSLLLTIPNFVLAFDRHPVLTILGSIIAVVTCIFSIYAAFYKDDESDDDDD</sequence>
<feature type="transmembrane region" description="Helical" evidence="1">
    <location>
        <begin position="166"/>
        <end position="186"/>
    </location>
</feature>
<feature type="transmembrane region" description="Helical" evidence="1">
    <location>
        <begin position="198"/>
        <end position="219"/>
    </location>
</feature>
<dbReference type="AlphaFoldDB" id="A0A3M6SGK5"/>
<name>A0A3M6SGK5_LIMRT</name>
<keyword evidence="1" id="KW-0472">Membrane</keyword>
<geneLocation type="plasmid" evidence="2">
    <name>pVP-R2lc02</name>
</geneLocation>
<evidence type="ECO:0000256" key="1">
    <source>
        <dbReference type="SAM" id="Phobius"/>
    </source>
</evidence>
<keyword evidence="1" id="KW-0812">Transmembrane</keyword>
<evidence type="ECO:0000313" key="2">
    <source>
        <dbReference type="EMBL" id="RMX26577.1"/>
    </source>
</evidence>
<accession>A0A3M6SGK5</accession>